<keyword evidence="2" id="KW-0732">Signal</keyword>
<feature type="compositionally biased region" description="Basic and acidic residues" evidence="1">
    <location>
        <begin position="139"/>
        <end position="157"/>
    </location>
</feature>
<feature type="compositionally biased region" description="Basic and acidic residues" evidence="1">
    <location>
        <begin position="702"/>
        <end position="721"/>
    </location>
</feature>
<protein>
    <submittedName>
        <fullName evidence="3">Uncharacterized protein</fullName>
    </submittedName>
</protein>
<gene>
    <name evidence="3" type="ORF">V1264_004693</name>
</gene>
<dbReference type="EMBL" id="JBAMIC010000013">
    <property type="protein sequence ID" value="KAK7097762.1"/>
    <property type="molecule type" value="Genomic_DNA"/>
</dbReference>
<feature type="region of interest" description="Disordered" evidence="1">
    <location>
        <begin position="111"/>
        <end position="204"/>
    </location>
</feature>
<evidence type="ECO:0000256" key="1">
    <source>
        <dbReference type="SAM" id="MobiDB-lite"/>
    </source>
</evidence>
<feature type="compositionally biased region" description="Gly residues" evidence="1">
    <location>
        <begin position="798"/>
        <end position="827"/>
    </location>
</feature>
<feature type="chain" id="PRO_5042821850" evidence="2">
    <location>
        <begin position="21"/>
        <end position="827"/>
    </location>
</feature>
<evidence type="ECO:0000313" key="4">
    <source>
        <dbReference type="Proteomes" id="UP001374579"/>
    </source>
</evidence>
<reference evidence="3 4" key="1">
    <citation type="submission" date="2024-02" db="EMBL/GenBank/DDBJ databases">
        <title>Chromosome-scale genome assembly of the rough periwinkle Littorina saxatilis.</title>
        <authorList>
            <person name="De Jode A."/>
            <person name="Faria R."/>
            <person name="Formenti G."/>
            <person name="Sims Y."/>
            <person name="Smith T.P."/>
            <person name="Tracey A."/>
            <person name="Wood J.M.D."/>
            <person name="Zagrodzka Z.B."/>
            <person name="Johannesson K."/>
            <person name="Butlin R.K."/>
            <person name="Leder E.H."/>
        </authorList>
    </citation>
    <scope>NUCLEOTIDE SEQUENCE [LARGE SCALE GENOMIC DNA]</scope>
    <source>
        <strain evidence="3">Snail1</strain>
        <tissue evidence="3">Muscle</tissue>
    </source>
</reference>
<feature type="region of interest" description="Disordered" evidence="1">
    <location>
        <begin position="639"/>
        <end position="760"/>
    </location>
</feature>
<feature type="compositionally biased region" description="Gly residues" evidence="1">
    <location>
        <begin position="740"/>
        <end position="760"/>
    </location>
</feature>
<feature type="region of interest" description="Disordered" evidence="1">
    <location>
        <begin position="782"/>
        <end position="827"/>
    </location>
</feature>
<keyword evidence="4" id="KW-1185">Reference proteome</keyword>
<accession>A0AAN9B2L2</accession>
<feature type="compositionally biased region" description="Polar residues" evidence="1">
    <location>
        <begin position="158"/>
        <end position="185"/>
    </location>
</feature>
<feature type="compositionally biased region" description="Basic and acidic residues" evidence="1">
    <location>
        <begin position="186"/>
        <end position="204"/>
    </location>
</feature>
<feature type="region of interest" description="Disordered" evidence="1">
    <location>
        <begin position="580"/>
        <end position="611"/>
    </location>
</feature>
<feature type="compositionally biased region" description="Low complexity" evidence="1">
    <location>
        <begin position="468"/>
        <end position="479"/>
    </location>
</feature>
<evidence type="ECO:0000256" key="2">
    <source>
        <dbReference type="SAM" id="SignalP"/>
    </source>
</evidence>
<feature type="region of interest" description="Disordered" evidence="1">
    <location>
        <begin position="465"/>
        <end position="500"/>
    </location>
</feature>
<proteinExistence type="predicted"/>
<feature type="compositionally biased region" description="Low complexity" evidence="1">
    <location>
        <begin position="782"/>
        <end position="797"/>
    </location>
</feature>
<comment type="caution">
    <text evidence="3">The sequence shown here is derived from an EMBL/GenBank/DDBJ whole genome shotgun (WGS) entry which is preliminary data.</text>
</comment>
<name>A0AAN9B2L2_9CAEN</name>
<dbReference type="Proteomes" id="UP001374579">
    <property type="component" value="Unassembled WGS sequence"/>
</dbReference>
<dbReference type="AlphaFoldDB" id="A0AAN9B2L2"/>
<organism evidence="3 4">
    <name type="scientific">Littorina saxatilis</name>
    <dbReference type="NCBI Taxonomy" id="31220"/>
    <lineage>
        <taxon>Eukaryota</taxon>
        <taxon>Metazoa</taxon>
        <taxon>Spiralia</taxon>
        <taxon>Lophotrochozoa</taxon>
        <taxon>Mollusca</taxon>
        <taxon>Gastropoda</taxon>
        <taxon>Caenogastropoda</taxon>
        <taxon>Littorinimorpha</taxon>
        <taxon>Littorinoidea</taxon>
        <taxon>Littorinidae</taxon>
        <taxon>Littorina</taxon>
    </lineage>
</organism>
<evidence type="ECO:0000313" key="3">
    <source>
        <dbReference type="EMBL" id="KAK7097762.1"/>
    </source>
</evidence>
<feature type="compositionally biased region" description="Basic and acidic residues" evidence="1">
    <location>
        <begin position="639"/>
        <end position="654"/>
    </location>
</feature>
<feature type="compositionally biased region" description="Low complexity" evidence="1">
    <location>
        <begin position="688"/>
        <end position="700"/>
    </location>
</feature>
<feature type="compositionally biased region" description="Polar residues" evidence="1">
    <location>
        <begin position="588"/>
        <end position="602"/>
    </location>
</feature>
<sequence length="827" mass="86299">MRGLAVVVAVLASVTASVSGGNLRGQTGVGGVGVGLGTGGVGGVSGVGGGFGGGNQGVAYQTGGGGLGGGVGGAGAQVGGLTTLDTFGTPFGAGAGAGGYQVGTAQVAIRDRAASSGQDQQQQDRRTFENADAGAGRQDNQERRGDLRESAFSKKDNQLQQSGSNENRNYDLNSDQASQSNQRQTDVNDKHGISLDSNGRYDRTDIANNAGDKALAARKNAFARQNIGLENIDYGFKKNFDTNFNERGGFKEAVGQDNNNLDVYEEKQRDNRFSKGELDAFRRSNDNNAFQKQDDWVSNNAQRQNINNQYGAADRLQDAAEQKDKDYNSLLDRKNDVFWHRDNAQDKAVRQANDVAQKRADQTKKAQANASGGKGVTDNKYYGGNSFGKGGPAGSNIALGTGATGGLSSAGGVGGGGAGGRVAGGGVVAGGNAAGVGGQNLKGRQEGSGGDYVNAFRENALQSDLANQQQTSAAQSDATAKNDYNRGRGVDDSIEVNGQREGQWAKNRAGLRDANSQGFNGANADVNKAALLADNSLENRISDSNLDAANRNLQAQELDRINFKRNQVDNNQRIRKQKKFYHDKNEDGTNNEVLNYNRNRGNQDFGEEQQAQKEARTRYNNAADDAKVNQMRRAYNNLDARRISDADATNRQKDNTGGWNNEDRRASNGALSNREAFDNGRSNSDFDSLSQNLNNRNQQLWDKARKDVSARNRGSSRDRTLDGNFAFQPQSQGRPLGNDGSLGAGGVPLGGSGGGGFGSSRGGFGGGSNFGSSRGGFGSSSFMAPVGGSSFGSSNFRGGSGGGSYAGGSSSGVGGGAGGVGGGARAY</sequence>
<feature type="signal peptide" evidence="2">
    <location>
        <begin position="1"/>
        <end position="20"/>
    </location>
</feature>